<feature type="disulfide bond" evidence="7">
    <location>
        <begin position="340"/>
        <end position="376"/>
    </location>
</feature>
<dbReference type="GO" id="GO:0000139">
    <property type="term" value="C:Golgi membrane"/>
    <property type="evidence" value="ECO:0007669"/>
    <property type="project" value="TreeGrafter"/>
</dbReference>
<evidence type="ECO:0000256" key="2">
    <source>
        <dbReference type="ARBA" id="ARBA00004922"/>
    </source>
</evidence>
<dbReference type="InterPro" id="IPR001382">
    <property type="entry name" value="Glyco_hydro_47"/>
</dbReference>
<dbReference type="GO" id="GO:0005783">
    <property type="term" value="C:endoplasmic reticulum"/>
    <property type="evidence" value="ECO:0007669"/>
    <property type="project" value="TreeGrafter"/>
</dbReference>
<evidence type="ECO:0000313" key="10">
    <source>
        <dbReference type="Proteomes" id="UP001472866"/>
    </source>
</evidence>
<evidence type="ECO:0000256" key="5">
    <source>
        <dbReference type="ARBA" id="ARBA00023157"/>
    </source>
</evidence>
<dbReference type="EMBL" id="CP151503">
    <property type="protein sequence ID" value="WZN60505.1"/>
    <property type="molecule type" value="Genomic_DNA"/>
</dbReference>
<dbReference type="AlphaFoldDB" id="A0AAX4P290"/>
<comment type="similarity">
    <text evidence="3 8">Belongs to the glycosyl hydrolase 47 family.</text>
</comment>
<protein>
    <recommendedName>
        <fullName evidence="8">alpha-1,2-Mannosidase</fullName>
        <ecNumber evidence="8">3.2.1.-</ecNumber>
    </recommendedName>
</protein>
<dbReference type="Pfam" id="PF01532">
    <property type="entry name" value="Glyco_hydro_47"/>
    <property type="match status" value="1"/>
</dbReference>
<proteinExistence type="inferred from homology"/>
<dbReference type="EC" id="3.2.1.-" evidence="8"/>
<dbReference type="GO" id="GO:0005509">
    <property type="term" value="F:calcium ion binding"/>
    <property type="evidence" value="ECO:0007669"/>
    <property type="project" value="InterPro"/>
</dbReference>
<keyword evidence="8" id="KW-0326">Glycosidase</keyword>
<evidence type="ECO:0000256" key="1">
    <source>
        <dbReference type="ARBA" id="ARBA00001913"/>
    </source>
</evidence>
<gene>
    <name evidence="9" type="ORF">HKI87_03g20390</name>
</gene>
<evidence type="ECO:0000256" key="3">
    <source>
        <dbReference type="ARBA" id="ARBA00007658"/>
    </source>
</evidence>
<keyword evidence="5 7" id="KW-1015">Disulfide bond</keyword>
<evidence type="ECO:0000256" key="4">
    <source>
        <dbReference type="ARBA" id="ARBA00022801"/>
    </source>
</evidence>
<comment type="pathway">
    <text evidence="2">Protein modification; protein glycosylation.</text>
</comment>
<keyword evidence="6" id="KW-0106">Calcium</keyword>
<keyword evidence="6" id="KW-0479">Metal-binding</keyword>
<dbReference type="PANTHER" id="PTHR11742">
    <property type="entry name" value="MANNOSYL-OLIGOSACCHARIDE ALPHA-1,2-MANNOSIDASE-RELATED"/>
    <property type="match status" value="1"/>
</dbReference>
<evidence type="ECO:0000313" key="9">
    <source>
        <dbReference type="EMBL" id="WZN60505.1"/>
    </source>
</evidence>
<comment type="cofactor">
    <cofactor evidence="1 6">
        <name>Ca(2+)</name>
        <dbReference type="ChEBI" id="CHEBI:29108"/>
    </cofactor>
</comment>
<sequence length="505" mass="57191">MGESLANRPPFLEKAMGKAWRTPAYNAEVAARARGGSVKNDDLSERRRTAVREAMRHSWQGYKKYAYGEDELEPITRTGSNAFGHLGATAIDAIDTLWLMGLEKEYLEARELVADFPKRMMEASPLSTFECTIRVLGGFMSTYYLTGDELYLNNARELGDRLLFAYSRKGVGIPSGYMSLHTLQGSHPSWLGSRFLLAEFGTTQLEFYALSKETGDMKYAKASAKPLEAVHGMYPNSSLLPTHFNNLGEIIPPMRYTMGAMADSYYEYQLKAWLQAGSHRDEMVHDTGRRWERSMEAMSRFLVHRYKGFTALQEVGGAFDEKVPNSHLGKISKSMDHLSCFVPGMLGLGVYKARDLMTSSQQVKFLKLAEDLTQTCYLFYHSTSTGLSGDAYSYHADKILPAGAQNLLRPETVESLMILYRATGNNKYREWGWEIFQAFEKHCKVEAGYSGVTDVTRPSAELDNKMQSWFLAETLKYLYLLFSPSDVLSLDEWVFNTEAHPMMIW</sequence>
<evidence type="ECO:0000256" key="6">
    <source>
        <dbReference type="PIRSR" id="PIRSR601382-2"/>
    </source>
</evidence>
<reference evidence="9 10" key="1">
    <citation type="submission" date="2024-03" db="EMBL/GenBank/DDBJ databases">
        <title>Complete genome sequence of the green alga Chloropicon roscoffensis RCC1871.</title>
        <authorList>
            <person name="Lemieux C."/>
            <person name="Pombert J.-F."/>
            <person name="Otis C."/>
            <person name="Turmel M."/>
        </authorList>
    </citation>
    <scope>NUCLEOTIDE SEQUENCE [LARGE SCALE GENOMIC DNA]</scope>
    <source>
        <strain evidence="9 10">RCC1871</strain>
    </source>
</reference>
<keyword evidence="4 8" id="KW-0378">Hydrolase</keyword>
<dbReference type="InterPro" id="IPR050749">
    <property type="entry name" value="Glycosyl_Hydrolase_47"/>
</dbReference>
<keyword evidence="10" id="KW-1185">Reference proteome</keyword>
<name>A0AAX4P290_9CHLO</name>
<dbReference type="GO" id="GO:0005975">
    <property type="term" value="P:carbohydrate metabolic process"/>
    <property type="evidence" value="ECO:0007669"/>
    <property type="project" value="InterPro"/>
</dbReference>
<dbReference type="InterPro" id="IPR012341">
    <property type="entry name" value="6hp_glycosidase-like_sf"/>
</dbReference>
<dbReference type="PANTHER" id="PTHR11742:SF6">
    <property type="entry name" value="MANNOSYL-OLIGOSACCHARIDE ALPHA-1,2-MANNOSIDASE IA-RELATED"/>
    <property type="match status" value="1"/>
</dbReference>
<accession>A0AAX4P290</accession>
<dbReference type="Proteomes" id="UP001472866">
    <property type="component" value="Chromosome 03"/>
</dbReference>
<evidence type="ECO:0000256" key="8">
    <source>
        <dbReference type="RuleBase" id="RU361193"/>
    </source>
</evidence>
<evidence type="ECO:0000256" key="7">
    <source>
        <dbReference type="PIRSR" id="PIRSR601382-3"/>
    </source>
</evidence>
<dbReference type="PRINTS" id="PR00747">
    <property type="entry name" value="GLYHDRLASE47"/>
</dbReference>
<dbReference type="InterPro" id="IPR036026">
    <property type="entry name" value="Seven-hairpin_glycosidases"/>
</dbReference>
<dbReference type="GO" id="GO:0004571">
    <property type="term" value="F:mannosyl-oligosaccharide 1,2-alpha-mannosidase activity"/>
    <property type="evidence" value="ECO:0007669"/>
    <property type="project" value="InterPro"/>
</dbReference>
<dbReference type="Gene3D" id="1.50.10.10">
    <property type="match status" value="1"/>
</dbReference>
<dbReference type="SUPFAM" id="SSF48225">
    <property type="entry name" value="Seven-hairpin glycosidases"/>
    <property type="match status" value="1"/>
</dbReference>
<organism evidence="9 10">
    <name type="scientific">Chloropicon roscoffensis</name>
    <dbReference type="NCBI Taxonomy" id="1461544"/>
    <lineage>
        <taxon>Eukaryota</taxon>
        <taxon>Viridiplantae</taxon>
        <taxon>Chlorophyta</taxon>
        <taxon>Chloropicophyceae</taxon>
        <taxon>Chloropicales</taxon>
        <taxon>Chloropicaceae</taxon>
        <taxon>Chloropicon</taxon>
    </lineage>
</organism>
<feature type="binding site" evidence="6">
    <location>
        <position position="497"/>
    </location>
    <ligand>
        <name>Ca(2+)</name>
        <dbReference type="ChEBI" id="CHEBI:29108"/>
    </ligand>
</feature>